<gene>
    <name evidence="1" type="ORF">E3983_08565</name>
</gene>
<dbReference type="AlphaFoldDB" id="A0AAX1EHA8"/>
<protein>
    <submittedName>
        <fullName evidence="1">Uncharacterized protein</fullName>
    </submittedName>
</protein>
<dbReference type="RefSeq" id="WP_135060651.1">
    <property type="nucleotide sequence ID" value="NZ_CP038254.1"/>
</dbReference>
<dbReference type="Proteomes" id="UP000295517">
    <property type="component" value="Chromosome"/>
</dbReference>
<dbReference type="EMBL" id="CP038254">
    <property type="protein sequence ID" value="QBR84409.1"/>
    <property type="molecule type" value="Genomic_DNA"/>
</dbReference>
<name>A0AAX1EHA8_9GAMM</name>
<organism evidence="1 2">
    <name type="scientific">Legionella israelensis</name>
    <dbReference type="NCBI Taxonomy" id="454"/>
    <lineage>
        <taxon>Bacteria</taxon>
        <taxon>Pseudomonadati</taxon>
        <taxon>Pseudomonadota</taxon>
        <taxon>Gammaproteobacteria</taxon>
        <taxon>Legionellales</taxon>
        <taxon>Legionellaceae</taxon>
        <taxon>Legionella</taxon>
    </lineage>
</organism>
<proteinExistence type="predicted"/>
<evidence type="ECO:0000313" key="1">
    <source>
        <dbReference type="EMBL" id="QBR84409.1"/>
    </source>
</evidence>
<sequence length="79" mass="9105">MGCIIEFNNALRFNFIQNKCKQKLWIDVLLRSSKANIEHLADILDLPIETVIQVHQGNLYLEEESAERLGQLFLVTFGT</sequence>
<evidence type="ECO:0000313" key="2">
    <source>
        <dbReference type="Proteomes" id="UP000295517"/>
    </source>
</evidence>
<reference evidence="1 2" key="1">
    <citation type="submission" date="2019-03" db="EMBL/GenBank/DDBJ databases">
        <title>Diverse conjugative elements silence natural transformation in Legionella species.</title>
        <authorList>
            <person name="Durieux I."/>
            <person name="Ginevra C."/>
            <person name="Attaiech L."/>
            <person name="Picq K."/>
            <person name="Juan P.A."/>
            <person name="Jarraud S."/>
            <person name="Charpentier X."/>
        </authorList>
    </citation>
    <scope>NUCLEOTIDE SEQUENCE [LARGE SCALE GENOMIC DNA]</scope>
    <source>
        <strain evidence="1 2">HL-0427-4011</strain>
    </source>
</reference>
<accession>A0AAX1EHA8</accession>